<keyword evidence="2" id="KW-0378">Hydrolase</keyword>
<dbReference type="PANTHER" id="PTHR42951:SF15">
    <property type="entry name" value="METALLO-BETA-LACTAMASE SUPERFAMILY PROTEIN"/>
    <property type="match status" value="1"/>
</dbReference>
<evidence type="ECO:0000313" key="2">
    <source>
        <dbReference type="EMBL" id="NLR93685.1"/>
    </source>
</evidence>
<organism evidence="2 3">
    <name type="scientific">Flammeovirga agarivorans</name>
    <dbReference type="NCBI Taxonomy" id="2726742"/>
    <lineage>
        <taxon>Bacteria</taxon>
        <taxon>Pseudomonadati</taxon>
        <taxon>Bacteroidota</taxon>
        <taxon>Cytophagia</taxon>
        <taxon>Cytophagales</taxon>
        <taxon>Flammeovirgaceae</taxon>
        <taxon>Flammeovirga</taxon>
    </lineage>
</organism>
<dbReference type="RefSeq" id="WP_168884395.1">
    <property type="nucleotide sequence ID" value="NZ_JABAIL010000007.1"/>
</dbReference>
<dbReference type="SMART" id="SM00849">
    <property type="entry name" value="Lactamase_B"/>
    <property type="match status" value="1"/>
</dbReference>
<proteinExistence type="predicted"/>
<comment type="caution">
    <text evidence="2">The sequence shown here is derived from an EMBL/GenBank/DDBJ whole genome shotgun (WGS) entry which is preliminary data.</text>
</comment>
<dbReference type="EMBL" id="JABAIL010000007">
    <property type="protein sequence ID" value="NLR93685.1"/>
    <property type="molecule type" value="Genomic_DNA"/>
</dbReference>
<evidence type="ECO:0000313" key="3">
    <source>
        <dbReference type="Proteomes" id="UP000585050"/>
    </source>
</evidence>
<dbReference type="InterPro" id="IPR001279">
    <property type="entry name" value="Metallo-B-lactamas"/>
</dbReference>
<reference evidence="2 3" key="1">
    <citation type="submission" date="2020-04" db="EMBL/GenBank/DDBJ databases">
        <title>Flammeovirga sp. SR4, a novel species isolated from seawater.</title>
        <authorList>
            <person name="Wang X."/>
        </authorList>
    </citation>
    <scope>NUCLEOTIDE SEQUENCE [LARGE SCALE GENOMIC DNA]</scope>
    <source>
        <strain evidence="2 3">SR4</strain>
    </source>
</reference>
<dbReference type="InterPro" id="IPR050855">
    <property type="entry name" value="NDM-1-like"/>
</dbReference>
<sequence>MTSNILHISTIIDGEESELYPTLIKSPLGNYLVDTGYNESYAQLEIELQKHGLSYQHLQGIIITHDDIDHIGCVKAIKESNRSIQIISSRKEKASLEGKVISERLEQAISSFDHLPDAYKPWGRKFIYSLQNVRRFKVNHTVKNQDELLNTWKVVETPGPTKGHISLFNKKSHTLIAGDAIVFRDGKLDIANSQFNLDLDTVVDSVKTIKSLSPKKIICFHGGEVTENIDSQLNDLIKKYSTFKEKKVNQFNVFYR</sequence>
<dbReference type="Pfam" id="PF00753">
    <property type="entry name" value="Lactamase_B"/>
    <property type="match status" value="1"/>
</dbReference>
<dbReference type="PANTHER" id="PTHR42951">
    <property type="entry name" value="METALLO-BETA-LACTAMASE DOMAIN-CONTAINING"/>
    <property type="match status" value="1"/>
</dbReference>
<name>A0A7X8SP27_9BACT</name>
<dbReference type="GO" id="GO:0016787">
    <property type="term" value="F:hydrolase activity"/>
    <property type="evidence" value="ECO:0007669"/>
    <property type="project" value="UniProtKB-KW"/>
</dbReference>
<accession>A0A7X8SP27</accession>
<dbReference type="CDD" id="cd07721">
    <property type="entry name" value="yflN-like_MBL-fold"/>
    <property type="match status" value="1"/>
</dbReference>
<evidence type="ECO:0000259" key="1">
    <source>
        <dbReference type="SMART" id="SM00849"/>
    </source>
</evidence>
<feature type="domain" description="Metallo-beta-lactamase" evidence="1">
    <location>
        <begin position="18"/>
        <end position="221"/>
    </location>
</feature>
<gene>
    <name evidence="2" type="ORF">HGP29_20970</name>
</gene>
<dbReference type="AlphaFoldDB" id="A0A7X8SP27"/>
<dbReference type="SUPFAM" id="SSF56281">
    <property type="entry name" value="Metallo-hydrolase/oxidoreductase"/>
    <property type="match status" value="1"/>
</dbReference>
<dbReference type="Gene3D" id="3.60.15.10">
    <property type="entry name" value="Ribonuclease Z/Hydroxyacylglutathione hydrolase-like"/>
    <property type="match status" value="1"/>
</dbReference>
<dbReference type="Proteomes" id="UP000585050">
    <property type="component" value="Unassembled WGS sequence"/>
</dbReference>
<keyword evidence="3" id="KW-1185">Reference proteome</keyword>
<dbReference type="InterPro" id="IPR036866">
    <property type="entry name" value="RibonucZ/Hydroxyglut_hydro"/>
</dbReference>
<protein>
    <submittedName>
        <fullName evidence="2">MBL fold metallo-hydrolase</fullName>
    </submittedName>
</protein>